<sequence length="88" mass="9682">MKPLSHRVIRGSGGAGMTLDQFGCGDVLLNFAFPDFVIVEAIPGPLIHCEYPSSSVFPPSPLGDRTSFKYSLDTDYTKFCRRKPYHAG</sequence>
<gene>
    <name evidence="1" type="ORF">AVEN_266509_1</name>
</gene>
<evidence type="ECO:0000313" key="1">
    <source>
        <dbReference type="EMBL" id="GBO33553.1"/>
    </source>
</evidence>
<reference evidence="1 2" key="1">
    <citation type="journal article" date="2019" name="Sci. Rep.">
        <title>Orb-weaving spider Araneus ventricosus genome elucidates the spidroin gene catalogue.</title>
        <authorList>
            <person name="Kono N."/>
            <person name="Nakamura H."/>
            <person name="Ohtoshi R."/>
            <person name="Moran D.A.P."/>
            <person name="Shinohara A."/>
            <person name="Yoshida Y."/>
            <person name="Fujiwara M."/>
            <person name="Mori M."/>
            <person name="Tomita M."/>
            <person name="Arakawa K."/>
        </authorList>
    </citation>
    <scope>NUCLEOTIDE SEQUENCE [LARGE SCALE GENOMIC DNA]</scope>
</reference>
<comment type="caution">
    <text evidence="1">The sequence shown here is derived from an EMBL/GenBank/DDBJ whole genome shotgun (WGS) entry which is preliminary data.</text>
</comment>
<keyword evidence="2" id="KW-1185">Reference proteome</keyword>
<protein>
    <submittedName>
        <fullName evidence="1">Uncharacterized protein</fullName>
    </submittedName>
</protein>
<dbReference type="Proteomes" id="UP000499080">
    <property type="component" value="Unassembled WGS sequence"/>
</dbReference>
<dbReference type="OrthoDB" id="6437294at2759"/>
<dbReference type="AlphaFoldDB" id="A0A4Y2W783"/>
<name>A0A4Y2W783_ARAVE</name>
<dbReference type="EMBL" id="BGPR01057173">
    <property type="protein sequence ID" value="GBO33553.1"/>
    <property type="molecule type" value="Genomic_DNA"/>
</dbReference>
<evidence type="ECO:0000313" key="2">
    <source>
        <dbReference type="Proteomes" id="UP000499080"/>
    </source>
</evidence>
<proteinExistence type="predicted"/>
<accession>A0A4Y2W783</accession>
<organism evidence="1 2">
    <name type="scientific">Araneus ventricosus</name>
    <name type="common">Orbweaver spider</name>
    <name type="synonym">Epeira ventricosa</name>
    <dbReference type="NCBI Taxonomy" id="182803"/>
    <lineage>
        <taxon>Eukaryota</taxon>
        <taxon>Metazoa</taxon>
        <taxon>Ecdysozoa</taxon>
        <taxon>Arthropoda</taxon>
        <taxon>Chelicerata</taxon>
        <taxon>Arachnida</taxon>
        <taxon>Araneae</taxon>
        <taxon>Araneomorphae</taxon>
        <taxon>Entelegynae</taxon>
        <taxon>Araneoidea</taxon>
        <taxon>Araneidae</taxon>
        <taxon>Araneus</taxon>
    </lineage>
</organism>